<dbReference type="EMBL" id="JYDS01000021">
    <property type="protein sequence ID" value="KRZ31844.1"/>
    <property type="molecule type" value="Genomic_DNA"/>
</dbReference>
<accession>A0A0V1JAA3</accession>
<dbReference type="EMBL" id="JYDR01000029">
    <property type="protein sequence ID" value="KRY74018.1"/>
    <property type="molecule type" value="Genomic_DNA"/>
</dbReference>
<keyword evidence="5" id="KW-1185">Reference proteome</keyword>
<organism evidence="3 5">
    <name type="scientific">Trichinella pseudospiralis</name>
    <name type="common">Parasitic roundworm</name>
    <dbReference type="NCBI Taxonomy" id="6337"/>
    <lineage>
        <taxon>Eukaryota</taxon>
        <taxon>Metazoa</taxon>
        <taxon>Ecdysozoa</taxon>
        <taxon>Nematoda</taxon>
        <taxon>Enoplea</taxon>
        <taxon>Dorylaimia</taxon>
        <taxon>Trichinellida</taxon>
        <taxon>Trichinellidae</taxon>
        <taxon>Trichinella</taxon>
    </lineage>
</organism>
<comment type="caution">
    <text evidence="3">The sequence shown here is derived from an EMBL/GenBank/DDBJ whole genome shotgun (WGS) entry which is preliminary data.</text>
</comment>
<name>A0A0V1JAA3_TRIPS</name>
<dbReference type="Proteomes" id="UP000054805">
    <property type="component" value="Unassembled WGS sequence"/>
</dbReference>
<evidence type="ECO:0000313" key="2">
    <source>
        <dbReference type="EMBL" id="KRY74018.1"/>
    </source>
</evidence>
<gene>
    <name evidence="2" type="ORF">T4A_12916</name>
    <name evidence="3" type="ORF">T4B_15511</name>
</gene>
<evidence type="ECO:0000313" key="5">
    <source>
        <dbReference type="Proteomes" id="UP000054805"/>
    </source>
</evidence>
<evidence type="ECO:0000313" key="4">
    <source>
        <dbReference type="Proteomes" id="UP000054632"/>
    </source>
</evidence>
<evidence type="ECO:0000256" key="1">
    <source>
        <dbReference type="SAM" id="MobiDB-lite"/>
    </source>
</evidence>
<dbReference type="Proteomes" id="UP000054632">
    <property type="component" value="Unassembled WGS sequence"/>
</dbReference>
<evidence type="ECO:0000313" key="3">
    <source>
        <dbReference type="EMBL" id="KRZ31844.1"/>
    </source>
</evidence>
<dbReference type="AlphaFoldDB" id="A0A0V1JAA3"/>
<proteinExistence type="predicted"/>
<feature type="compositionally biased region" description="Polar residues" evidence="1">
    <location>
        <begin position="76"/>
        <end position="100"/>
    </location>
</feature>
<feature type="region of interest" description="Disordered" evidence="1">
    <location>
        <begin position="71"/>
        <end position="100"/>
    </location>
</feature>
<reference evidence="4 5" key="1">
    <citation type="submission" date="2015-01" db="EMBL/GenBank/DDBJ databases">
        <title>Evolution of Trichinella species and genotypes.</title>
        <authorList>
            <person name="Korhonen P.K."/>
            <person name="Edoardo P."/>
            <person name="Giuseppe L.R."/>
            <person name="Gasser R.B."/>
        </authorList>
    </citation>
    <scope>NUCLEOTIDE SEQUENCE [LARGE SCALE GENOMIC DNA]</scope>
    <source>
        <strain evidence="2">ISS13</strain>
        <strain evidence="3">ISS588</strain>
    </source>
</reference>
<sequence length="113" mass="12648">MARSVAQVTCVVAGRAPWPTIDQSHTTVEHFSPRAAHSILRFTFCHCQSKCSMIGCESENQEHNFIIQISKRKKSTNQPTNQRKNSNHHQAGQQPPYTTDNFLECCTTATTTG</sequence>
<protein>
    <submittedName>
        <fullName evidence="3">Uncharacterized protein</fullName>
    </submittedName>
</protein>